<proteinExistence type="predicted"/>
<dbReference type="RefSeq" id="WP_104509040.1">
    <property type="nucleotide sequence ID" value="NZ_JACIGC010000003.1"/>
</dbReference>
<dbReference type="OrthoDB" id="9808976at2"/>
<comment type="caution">
    <text evidence="1">The sequence shown here is derived from an EMBL/GenBank/DDBJ whole genome shotgun (WGS) entry which is preliminary data.</text>
</comment>
<name>A0A2S6N2E8_9HYPH</name>
<dbReference type="InterPro" id="IPR016181">
    <property type="entry name" value="Acyl_CoA_acyltransferase"/>
</dbReference>
<sequence>MISISVLSSQEELQALAPEWQRLFGAMTLRTPSKSPLWQLTWWKHFGARPSALARHEMRVFVLRDDGGQLVAVAPMMRTRRPGFGPGLFSELQFFGADPYVTQLRGPVCRRERLPEVCARLAAHVKTLQDCDFVQWRGMAPGSSREDCIVQPQLEDVDSVLPMAESWDAFHAALPKKTRKHLRKSQNDLCADNVHYAFGVTTAPEAACDSLQRFYALHARRAALKDVTSHPNVFDGARSRAFLDDYCGRMACNGDLRLFEIRVGGEIVAIRLGFALGDELYLYFSGYDPDYGRYSIMTTLMAETLRWAHEQNVRLVNLSSGIDRSKTRFRPELVTTEGFYTRGAGWRGALALPLLRRLRHGARPVAEPDADDCVEA</sequence>
<dbReference type="Gene3D" id="3.40.630.30">
    <property type="match status" value="1"/>
</dbReference>
<evidence type="ECO:0000313" key="2">
    <source>
        <dbReference type="Proteomes" id="UP000239089"/>
    </source>
</evidence>
<protein>
    <submittedName>
        <fullName evidence="1">Uncharacterized protein</fullName>
    </submittedName>
</protein>
<dbReference type="SUPFAM" id="SSF55729">
    <property type="entry name" value="Acyl-CoA N-acyltransferases (Nat)"/>
    <property type="match status" value="1"/>
</dbReference>
<reference evidence="1 2" key="1">
    <citation type="journal article" date="2018" name="Arch. Microbiol.">
        <title>New insights into the metabolic potential of the phototrophic purple bacterium Rhodopila globiformis DSM 161(T) from its draft genome sequence and evidence for a vanadium-dependent nitrogenase.</title>
        <authorList>
            <person name="Imhoff J.F."/>
            <person name="Rahn T."/>
            <person name="Kunzel S."/>
            <person name="Neulinger S.C."/>
        </authorList>
    </citation>
    <scope>NUCLEOTIDE SEQUENCE [LARGE SCALE GENOMIC DNA]</scope>
    <source>
        <strain evidence="1 2">DSM 16996</strain>
    </source>
</reference>
<dbReference type="GO" id="GO:0016747">
    <property type="term" value="F:acyltransferase activity, transferring groups other than amino-acyl groups"/>
    <property type="evidence" value="ECO:0007669"/>
    <property type="project" value="InterPro"/>
</dbReference>
<evidence type="ECO:0000313" key="1">
    <source>
        <dbReference type="EMBL" id="PPQ28778.1"/>
    </source>
</evidence>
<accession>A0A2S6N2E8</accession>
<dbReference type="InterPro" id="IPR000182">
    <property type="entry name" value="GNAT_dom"/>
</dbReference>
<gene>
    <name evidence="1" type="ORF">CCR94_16975</name>
</gene>
<keyword evidence="2" id="KW-1185">Reference proteome</keyword>
<dbReference type="PROSITE" id="PS51186">
    <property type="entry name" value="GNAT"/>
    <property type="match status" value="1"/>
</dbReference>
<dbReference type="Pfam" id="PF13480">
    <property type="entry name" value="Acetyltransf_6"/>
    <property type="match status" value="1"/>
</dbReference>
<dbReference type="AlphaFoldDB" id="A0A2S6N2E8"/>
<organism evidence="1 2">
    <name type="scientific">Rhodoblastus sphagnicola</name>
    <dbReference type="NCBI Taxonomy" id="333368"/>
    <lineage>
        <taxon>Bacteria</taxon>
        <taxon>Pseudomonadati</taxon>
        <taxon>Pseudomonadota</taxon>
        <taxon>Alphaproteobacteria</taxon>
        <taxon>Hyphomicrobiales</taxon>
        <taxon>Rhodoblastaceae</taxon>
        <taxon>Rhodoblastus</taxon>
    </lineage>
</organism>
<dbReference type="Proteomes" id="UP000239089">
    <property type="component" value="Unassembled WGS sequence"/>
</dbReference>
<dbReference type="EMBL" id="NHSJ01000103">
    <property type="protein sequence ID" value="PPQ28778.1"/>
    <property type="molecule type" value="Genomic_DNA"/>
</dbReference>
<dbReference type="InterPro" id="IPR038740">
    <property type="entry name" value="BioF2-like_GNAT_dom"/>
</dbReference>